<accession>A0AAV2HIX2</accession>
<reference evidence="2 3" key="1">
    <citation type="submission" date="2024-04" db="EMBL/GenBank/DDBJ databases">
        <authorList>
            <consortium name="Genoscope - CEA"/>
            <person name="William W."/>
        </authorList>
    </citation>
    <scope>NUCLEOTIDE SEQUENCE [LARGE SCALE GENOMIC DNA]</scope>
</reference>
<evidence type="ECO:0000313" key="2">
    <source>
        <dbReference type="EMBL" id="CAL1533960.1"/>
    </source>
</evidence>
<evidence type="ECO:0000313" key="3">
    <source>
        <dbReference type="Proteomes" id="UP001497497"/>
    </source>
</evidence>
<comment type="caution">
    <text evidence="2">The sequence shown here is derived from an EMBL/GenBank/DDBJ whole genome shotgun (WGS) entry which is preliminary data.</text>
</comment>
<keyword evidence="3" id="KW-1185">Reference proteome</keyword>
<protein>
    <submittedName>
        <fullName evidence="2">Uncharacterized protein</fullName>
    </submittedName>
</protein>
<sequence>MAATTSKNASFPVTTIEYPALALVSEFLRESDDVVRCNKSRSHPSQLEPYHESLEVTFPQISATKSTSSLTAPVPVSGYGQTSAGKHQTKNEAEIADDLIFHTRRGSLGNNGFTSLTGCGGQGPGKRRGSITDSIDRELRSMYKNSVEERRLVSACNELDRQSLSESVEHRHRKIQIFKEYKNLIKRLPSADEWLSRRKSRTGMWKEREREDIAKRYSRRSRHFRAPNELKDTVDKIRSFVASEPGAPHISGPELNDSSDDDVEGLHVKMSSLNMARRFTISSLNLNAPASELKKLSNGPATGKNRRMTVGDIDMISGVLKLRSMFKTRVYLDDLSAARNKYVDGGQEEVQGTRGDEPISLIKRDEEC</sequence>
<dbReference type="EMBL" id="CAXITT010000157">
    <property type="protein sequence ID" value="CAL1533960.1"/>
    <property type="molecule type" value="Genomic_DNA"/>
</dbReference>
<gene>
    <name evidence="2" type="ORF">GSLYS_00007920001</name>
</gene>
<evidence type="ECO:0000256" key="1">
    <source>
        <dbReference type="SAM" id="MobiDB-lite"/>
    </source>
</evidence>
<feature type="region of interest" description="Disordered" evidence="1">
    <location>
        <begin position="112"/>
        <end position="131"/>
    </location>
</feature>
<name>A0AAV2HIX2_LYMST</name>
<dbReference type="AlphaFoldDB" id="A0AAV2HIX2"/>
<dbReference type="Proteomes" id="UP001497497">
    <property type="component" value="Unassembled WGS sequence"/>
</dbReference>
<organism evidence="2 3">
    <name type="scientific">Lymnaea stagnalis</name>
    <name type="common">Great pond snail</name>
    <name type="synonym">Helix stagnalis</name>
    <dbReference type="NCBI Taxonomy" id="6523"/>
    <lineage>
        <taxon>Eukaryota</taxon>
        <taxon>Metazoa</taxon>
        <taxon>Spiralia</taxon>
        <taxon>Lophotrochozoa</taxon>
        <taxon>Mollusca</taxon>
        <taxon>Gastropoda</taxon>
        <taxon>Heterobranchia</taxon>
        <taxon>Euthyneura</taxon>
        <taxon>Panpulmonata</taxon>
        <taxon>Hygrophila</taxon>
        <taxon>Lymnaeoidea</taxon>
        <taxon>Lymnaeidae</taxon>
        <taxon>Lymnaea</taxon>
    </lineage>
</organism>
<proteinExistence type="predicted"/>